<proteinExistence type="predicted"/>
<sequence>MKSKTRSETMEETRCRLLLSARRSFGADGYAATVMDELTAAAGVTRGALYHHFGDKKGLLLAVARQLDAEIEAGLAAAESAAPDPWQGFKRRCRAYLQAVTEPEAQRILLRDAPAVLGVDFVQAGQRQCVTAIAERLRGLMTTGEIRTAEPQALARLLNGALVEAAAWAASAERPEQALAQALDALEPLLEGLRQKGASPK</sequence>
<dbReference type="InterPro" id="IPR049484">
    <property type="entry name" value="Rv0078-like_C"/>
</dbReference>
<evidence type="ECO:0000256" key="1">
    <source>
        <dbReference type="ARBA" id="ARBA00023125"/>
    </source>
</evidence>
<accession>A0ABV8ZTG1</accession>
<gene>
    <name evidence="4" type="ORF">ACFO0R_10905</name>
</gene>
<dbReference type="InterPro" id="IPR009057">
    <property type="entry name" value="Homeodomain-like_sf"/>
</dbReference>
<dbReference type="InterPro" id="IPR036271">
    <property type="entry name" value="Tet_transcr_reg_TetR-rel_C_sf"/>
</dbReference>
<dbReference type="Proteomes" id="UP001595999">
    <property type="component" value="Unassembled WGS sequence"/>
</dbReference>
<reference evidence="5" key="1">
    <citation type="journal article" date="2019" name="Int. J. Syst. Evol. Microbiol.">
        <title>The Global Catalogue of Microorganisms (GCM) 10K type strain sequencing project: providing services to taxonomists for standard genome sequencing and annotation.</title>
        <authorList>
            <consortium name="The Broad Institute Genomics Platform"/>
            <consortium name="The Broad Institute Genome Sequencing Center for Infectious Disease"/>
            <person name="Wu L."/>
            <person name="Ma J."/>
        </authorList>
    </citation>
    <scope>NUCLEOTIDE SEQUENCE [LARGE SCALE GENOMIC DNA]</scope>
    <source>
        <strain evidence="5">CGMCC 4.7608</strain>
    </source>
</reference>
<dbReference type="RefSeq" id="WP_231461653.1">
    <property type="nucleotide sequence ID" value="NZ_JAJOHW010000039.1"/>
</dbReference>
<dbReference type="InterPro" id="IPR050109">
    <property type="entry name" value="HTH-type_TetR-like_transc_reg"/>
</dbReference>
<dbReference type="Pfam" id="PF00440">
    <property type="entry name" value="TetR_N"/>
    <property type="match status" value="1"/>
</dbReference>
<keyword evidence="5" id="KW-1185">Reference proteome</keyword>
<dbReference type="Gene3D" id="1.10.357.10">
    <property type="entry name" value="Tetracycline Repressor, domain 2"/>
    <property type="match status" value="1"/>
</dbReference>
<evidence type="ECO:0000259" key="3">
    <source>
        <dbReference type="PROSITE" id="PS50977"/>
    </source>
</evidence>
<protein>
    <submittedName>
        <fullName evidence="4">TetR/AcrR family transcriptional regulator</fullName>
    </submittedName>
</protein>
<dbReference type="SUPFAM" id="SSF48498">
    <property type="entry name" value="Tetracyclin repressor-like, C-terminal domain"/>
    <property type="match status" value="1"/>
</dbReference>
<dbReference type="EMBL" id="JBHSEK010000005">
    <property type="protein sequence ID" value="MFC4490131.1"/>
    <property type="molecule type" value="Genomic_DNA"/>
</dbReference>
<organism evidence="4 5">
    <name type="scientific">Chromobacterium aquaticum</name>
    <dbReference type="NCBI Taxonomy" id="467180"/>
    <lineage>
        <taxon>Bacteria</taxon>
        <taxon>Pseudomonadati</taxon>
        <taxon>Pseudomonadota</taxon>
        <taxon>Betaproteobacteria</taxon>
        <taxon>Neisseriales</taxon>
        <taxon>Chromobacteriaceae</taxon>
        <taxon>Chromobacterium</taxon>
    </lineage>
</organism>
<dbReference type="PRINTS" id="PR00455">
    <property type="entry name" value="HTHTETR"/>
</dbReference>
<evidence type="ECO:0000313" key="5">
    <source>
        <dbReference type="Proteomes" id="UP001595999"/>
    </source>
</evidence>
<feature type="DNA-binding region" description="H-T-H motif" evidence="2">
    <location>
        <begin position="34"/>
        <end position="53"/>
    </location>
</feature>
<evidence type="ECO:0000313" key="4">
    <source>
        <dbReference type="EMBL" id="MFC4490131.1"/>
    </source>
</evidence>
<dbReference type="SUPFAM" id="SSF46689">
    <property type="entry name" value="Homeodomain-like"/>
    <property type="match status" value="1"/>
</dbReference>
<dbReference type="PROSITE" id="PS50977">
    <property type="entry name" value="HTH_TETR_2"/>
    <property type="match status" value="1"/>
</dbReference>
<comment type="caution">
    <text evidence="4">The sequence shown here is derived from an EMBL/GenBank/DDBJ whole genome shotgun (WGS) entry which is preliminary data.</text>
</comment>
<dbReference type="InterPro" id="IPR001647">
    <property type="entry name" value="HTH_TetR"/>
</dbReference>
<keyword evidence="1 2" id="KW-0238">DNA-binding</keyword>
<evidence type="ECO:0000256" key="2">
    <source>
        <dbReference type="PROSITE-ProRule" id="PRU00335"/>
    </source>
</evidence>
<dbReference type="Pfam" id="PF21351">
    <property type="entry name" value="TetR_C_41"/>
    <property type="match status" value="1"/>
</dbReference>
<dbReference type="PANTHER" id="PTHR30055:SF223">
    <property type="entry name" value="HTH-TYPE TRANSCRIPTIONAL REGULATOR UIDR"/>
    <property type="match status" value="1"/>
</dbReference>
<name>A0ABV8ZTG1_9NEIS</name>
<dbReference type="PANTHER" id="PTHR30055">
    <property type="entry name" value="HTH-TYPE TRANSCRIPTIONAL REGULATOR RUTR"/>
    <property type="match status" value="1"/>
</dbReference>
<feature type="domain" description="HTH tetR-type" evidence="3">
    <location>
        <begin position="11"/>
        <end position="71"/>
    </location>
</feature>